<dbReference type="EMBL" id="CP041730">
    <property type="protein sequence ID" value="QDQ29062.1"/>
    <property type="molecule type" value="Genomic_DNA"/>
</dbReference>
<protein>
    <submittedName>
        <fullName evidence="2">Uncharacterized protein</fullName>
    </submittedName>
</protein>
<evidence type="ECO:0000313" key="3">
    <source>
        <dbReference type="Proteomes" id="UP000317550"/>
    </source>
</evidence>
<gene>
    <name evidence="2" type="ORF">FNU76_23430</name>
</gene>
<evidence type="ECO:0000256" key="1">
    <source>
        <dbReference type="SAM" id="SignalP"/>
    </source>
</evidence>
<keyword evidence="1" id="KW-0732">Signal</keyword>
<sequence>MKNLKTELPLSAVALCFGTCLFLSGGSAHATSDTELPPAGNNSLRNTCLYISRDGDQRTMRYSLDDQKQSDQLWTWDNAKLPDPRTRVRTIKNMPASADNISHRRYFRSYENYPYINLSDEILKGEEKVEESTYTSTYIERYPFTIGETLETSTMVDRKRGPGSNPEISSTKLIAKETYLGNETLVLPGNFTTPACKFESNQEIQSRSGATLVVSKSNSWYAPEIGLVKSTFDVRTFDGQTRQGKLEYLRGGR</sequence>
<name>A0A516SLN4_9NEIS</name>
<dbReference type="AlphaFoldDB" id="A0A516SLN4"/>
<dbReference type="Gene3D" id="2.40.360.20">
    <property type="match status" value="1"/>
</dbReference>
<organism evidence="2 3">
    <name type="scientific">Chitinimonas arctica</name>
    <dbReference type="NCBI Taxonomy" id="2594795"/>
    <lineage>
        <taxon>Bacteria</taxon>
        <taxon>Pseudomonadati</taxon>
        <taxon>Pseudomonadota</taxon>
        <taxon>Betaproteobacteria</taxon>
        <taxon>Neisseriales</taxon>
        <taxon>Chitinibacteraceae</taxon>
        <taxon>Chitinimonas</taxon>
    </lineage>
</organism>
<proteinExistence type="predicted"/>
<dbReference type="Proteomes" id="UP000317550">
    <property type="component" value="Chromosome"/>
</dbReference>
<reference evidence="3" key="1">
    <citation type="submission" date="2019-07" db="EMBL/GenBank/DDBJ databases">
        <title>Chitinimonas sp. nov., isolated from Ny-Alesund, arctica soil.</title>
        <authorList>
            <person name="Xu Q."/>
            <person name="Peng F."/>
        </authorList>
    </citation>
    <scope>NUCLEOTIDE SEQUENCE [LARGE SCALE GENOMIC DNA]</scope>
    <source>
        <strain evidence="3">R3-44</strain>
    </source>
</reference>
<dbReference type="RefSeq" id="WP_144280444.1">
    <property type="nucleotide sequence ID" value="NZ_CP041730.1"/>
</dbReference>
<keyword evidence="3" id="KW-1185">Reference proteome</keyword>
<dbReference type="KEGG" id="cari:FNU76_23430"/>
<accession>A0A516SLN4</accession>
<feature type="chain" id="PRO_5022030937" evidence="1">
    <location>
        <begin position="31"/>
        <end position="253"/>
    </location>
</feature>
<evidence type="ECO:0000313" key="2">
    <source>
        <dbReference type="EMBL" id="QDQ29062.1"/>
    </source>
</evidence>
<feature type="signal peptide" evidence="1">
    <location>
        <begin position="1"/>
        <end position="30"/>
    </location>
</feature>